<keyword evidence="1" id="KW-0479">Metal-binding</keyword>
<dbReference type="Gene3D" id="1.10.1200.270">
    <property type="entry name" value="Methyltransferase, alpha-helical capping domain"/>
    <property type="match status" value="1"/>
</dbReference>
<dbReference type="InterPro" id="IPR042086">
    <property type="entry name" value="MeTrfase_capping"/>
</dbReference>
<evidence type="ECO:0000256" key="2">
    <source>
        <dbReference type="ARBA" id="ARBA00022842"/>
    </source>
</evidence>
<dbReference type="GO" id="GO:0046872">
    <property type="term" value="F:metal ion binding"/>
    <property type="evidence" value="ECO:0007669"/>
    <property type="project" value="UniProtKB-KW"/>
</dbReference>
<dbReference type="InterPro" id="IPR005299">
    <property type="entry name" value="MeTrfase_7"/>
</dbReference>
<keyword evidence="4" id="KW-1185">Reference proteome</keyword>
<keyword evidence="2" id="KW-0460">Magnesium</keyword>
<dbReference type="Pfam" id="PF03492">
    <property type="entry name" value="Methyltransf_7"/>
    <property type="match status" value="3"/>
</dbReference>
<dbReference type="PANTHER" id="PTHR31009">
    <property type="entry name" value="S-ADENOSYL-L-METHIONINE:CARBOXYL METHYLTRANSFERASE FAMILY PROTEIN"/>
    <property type="match status" value="1"/>
</dbReference>
<name>A0A0E0A7G2_9ORYZ</name>
<dbReference type="HOGENOM" id="CLU_019628_7_1_1"/>
<dbReference type="eggNOG" id="ENOG502QQVK">
    <property type="taxonomic scope" value="Eukaryota"/>
</dbReference>
<protein>
    <submittedName>
        <fullName evidence="3">Uncharacterized protein</fullName>
    </submittedName>
</protein>
<evidence type="ECO:0000256" key="1">
    <source>
        <dbReference type="ARBA" id="ARBA00022723"/>
    </source>
</evidence>
<organism evidence="3">
    <name type="scientific">Oryza glumipatula</name>
    <dbReference type="NCBI Taxonomy" id="40148"/>
    <lineage>
        <taxon>Eukaryota</taxon>
        <taxon>Viridiplantae</taxon>
        <taxon>Streptophyta</taxon>
        <taxon>Embryophyta</taxon>
        <taxon>Tracheophyta</taxon>
        <taxon>Spermatophyta</taxon>
        <taxon>Magnoliopsida</taxon>
        <taxon>Liliopsida</taxon>
        <taxon>Poales</taxon>
        <taxon>Poaceae</taxon>
        <taxon>BOP clade</taxon>
        <taxon>Oryzoideae</taxon>
        <taxon>Oryzeae</taxon>
        <taxon>Oryzinae</taxon>
        <taxon>Oryza</taxon>
    </lineage>
</organism>
<reference evidence="3" key="2">
    <citation type="submission" date="2018-05" db="EMBL/GenBank/DDBJ databases">
        <title>OgluRS3 (Oryza glumaepatula Reference Sequence Version 3).</title>
        <authorList>
            <person name="Zhang J."/>
            <person name="Kudrna D."/>
            <person name="Lee S."/>
            <person name="Talag J."/>
            <person name="Welchert J."/>
            <person name="Wing R.A."/>
        </authorList>
    </citation>
    <scope>NUCLEOTIDE SEQUENCE [LARGE SCALE GENOMIC DNA]</scope>
</reference>
<accession>A0A0E0A7G2</accession>
<sequence>MLLTFLGRKKEGVLDGDLSHLCALLAEALQALVTEGLVEREKLESFNLPLYGPSIDEVKAVIALNKLFGIDHIQLFESNWDPYDDMENDGMCSSPQHGVNVAKSIRAVFEPLLASHFGECILDELFQRYARNVERHLAEDNTKYSMELDFHMAIGEAEANYANNSRLQRKALIKTKPVLEKVMRQVYMALLPPTMVVADLGCSVGINTLLFVSKVTSTVADAQCHNELGCHFMELQFFLNDLPRNDFNQVFQSLQQFTKSIAAGHPKGVALPPFYISGLPGSYYNRLFPCQSVHLFHSSYCLHWQSQKREAITVSLLTVLKICVFSISLFHKISMPDKILLSYLPIWNNIQLFIVTQLIKDMNKKMAYLNGENIYIAKSTPQSMVELYQDQFQKDMSLFLKLRHQELVPGGKMLLTFLGRKKDDVLDGDLSHLFGLLAQALQSLFTEGIVEKGKLESFNLPIYGPSIDEVKTVITRNKLFCIDHIELFESNWDPYDALEHDGMHISPHRGMNVAKCIRAVSEPLLASHFGEYILDKLFQRFAQIVERHLAKENAKYSAIVLSLNRRD</sequence>
<dbReference type="GO" id="GO:0008168">
    <property type="term" value="F:methyltransferase activity"/>
    <property type="evidence" value="ECO:0007669"/>
    <property type="project" value="InterPro"/>
</dbReference>
<dbReference type="FunFam" id="3.40.50.150:FF:000530">
    <property type="entry name" value="Os11g0256900 protein"/>
    <property type="match status" value="1"/>
</dbReference>
<dbReference type="Gramene" id="OGLUM06G09720.1">
    <property type="protein sequence ID" value="OGLUM06G09720.1"/>
    <property type="gene ID" value="OGLUM06G09720"/>
</dbReference>
<proteinExistence type="predicted"/>
<dbReference type="Gene3D" id="3.40.50.150">
    <property type="entry name" value="Vaccinia Virus protein VP39"/>
    <property type="match status" value="1"/>
</dbReference>
<evidence type="ECO:0000313" key="4">
    <source>
        <dbReference type="Proteomes" id="UP000026961"/>
    </source>
</evidence>
<dbReference type="Proteomes" id="UP000026961">
    <property type="component" value="Chromosome 6"/>
</dbReference>
<dbReference type="AlphaFoldDB" id="A0A0E0A7G2"/>
<dbReference type="SUPFAM" id="SSF53335">
    <property type="entry name" value="S-adenosyl-L-methionine-dependent methyltransferases"/>
    <property type="match status" value="2"/>
</dbReference>
<reference evidence="3" key="1">
    <citation type="submission" date="2015-04" db="UniProtKB">
        <authorList>
            <consortium name="EnsemblPlants"/>
        </authorList>
    </citation>
    <scope>IDENTIFICATION</scope>
</reference>
<evidence type="ECO:0000313" key="3">
    <source>
        <dbReference type="EnsemblPlants" id="OGLUM06G09720.1"/>
    </source>
</evidence>
<dbReference type="EnsemblPlants" id="OGLUM06G09720.1">
    <property type="protein sequence ID" value="OGLUM06G09720.1"/>
    <property type="gene ID" value="OGLUM06G09720"/>
</dbReference>
<dbReference type="InterPro" id="IPR029063">
    <property type="entry name" value="SAM-dependent_MTases_sf"/>
</dbReference>